<dbReference type="AlphaFoldDB" id="A0A1I4HS85"/>
<evidence type="ECO:0000313" key="3">
    <source>
        <dbReference type="EMBL" id="MDH7959700.1"/>
    </source>
</evidence>
<dbReference type="RefSeq" id="WP_003133574.1">
    <property type="nucleotide sequence ID" value="NZ_AP026069.1"/>
</dbReference>
<evidence type="ECO:0000313" key="4">
    <source>
        <dbReference type="EMBL" id="SFL44431.1"/>
    </source>
</evidence>
<protein>
    <submittedName>
        <fullName evidence="4">Cell division protein DivIC</fullName>
    </submittedName>
    <submittedName>
        <fullName evidence="3">Septum formation initiator family protein</fullName>
    </submittedName>
</protein>
<dbReference type="OrthoDB" id="2242646at2"/>
<dbReference type="Proteomes" id="UP001164042">
    <property type="component" value="Chromosome"/>
</dbReference>
<evidence type="ECO:0000313" key="7">
    <source>
        <dbReference type="Proteomes" id="UP000181969"/>
    </source>
</evidence>
<accession>A0A1I4HS85</accession>
<sequence>MDKQIIHLKNDYTNAKQIERTSHPLPRRKHLGIILIGAMLLFSLATISVVQSYQNLQKQIAMEAQAAQKNAALDHDLALKSSDISKLKDPTFLAKYARAKLDDSQANEKVFSIPELVNGGIEP</sequence>
<evidence type="ECO:0000313" key="8">
    <source>
        <dbReference type="Proteomes" id="UP000504756"/>
    </source>
</evidence>
<dbReference type="Proteomes" id="UP001217324">
    <property type="component" value="Chromosome"/>
</dbReference>
<reference evidence="6" key="4">
    <citation type="submission" date="2023-02" db="EMBL/GenBank/DDBJ databases">
        <title>Comparative genomics and fermentation flavor characterization of five lactic acid bacteria reveal flavor biosynthesis metabolic pathways in fermented muskmelon puree.</title>
        <authorList>
            <person name="Yuan L."/>
            <person name="Li M."/>
            <person name="Xu X."/>
            <person name="Lao F."/>
            <person name="Wu J."/>
        </authorList>
    </citation>
    <scope>NUCLEOTIDE SEQUENCE</scope>
    <source>
        <strain evidence="6">Pa-2</strain>
    </source>
</reference>
<keyword evidence="4" id="KW-0131">Cell cycle</keyword>
<keyword evidence="4" id="KW-0132">Cell division</keyword>
<dbReference type="GO" id="GO:0051301">
    <property type="term" value="P:cell division"/>
    <property type="evidence" value="ECO:0007669"/>
    <property type="project" value="UniProtKB-KW"/>
</dbReference>
<reference evidence="3" key="5">
    <citation type="submission" date="2023-04" db="EMBL/GenBank/DDBJ databases">
        <title>Genomic analysis of Lactococcus garvieae isolates.</title>
        <authorList>
            <person name="Zhanghang C."/>
        </authorList>
    </citation>
    <scope>NUCLEOTIDE SEQUENCE</scope>
    <source>
        <strain evidence="3">ZB-1</strain>
    </source>
</reference>
<feature type="transmembrane region" description="Helical" evidence="1">
    <location>
        <begin position="30"/>
        <end position="50"/>
    </location>
</feature>
<evidence type="ECO:0000256" key="1">
    <source>
        <dbReference type="SAM" id="Phobius"/>
    </source>
</evidence>
<dbReference type="InterPro" id="IPR039076">
    <property type="entry name" value="DivIC"/>
</dbReference>
<organism evidence="4 7">
    <name type="scientific">Lactococcus garvieae</name>
    <dbReference type="NCBI Taxonomy" id="1363"/>
    <lineage>
        <taxon>Bacteria</taxon>
        <taxon>Bacillati</taxon>
        <taxon>Bacillota</taxon>
        <taxon>Bacilli</taxon>
        <taxon>Lactobacillales</taxon>
        <taxon>Streptococcaceae</taxon>
        <taxon>Lactococcus</taxon>
    </lineage>
</organism>
<dbReference type="Proteomes" id="UP001157396">
    <property type="component" value="Unassembled WGS sequence"/>
</dbReference>
<dbReference type="EMBL" id="FOTJ01000010">
    <property type="protein sequence ID" value="SFL44431.1"/>
    <property type="molecule type" value="Genomic_DNA"/>
</dbReference>
<evidence type="ECO:0000313" key="6">
    <source>
        <dbReference type="EMBL" id="WEA13711.1"/>
    </source>
</evidence>
<dbReference type="EMBL" id="BLXU01000002">
    <property type="protein sequence ID" value="GFO51316.1"/>
    <property type="molecule type" value="Genomic_DNA"/>
</dbReference>
<proteinExistence type="predicted"/>
<keyword evidence="1" id="KW-1133">Transmembrane helix</keyword>
<dbReference type="PANTHER" id="PTHR40027">
    <property type="entry name" value="CELL DIVISION PROTEIN DIVIC"/>
    <property type="match status" value="1"/>
</dbReference>
<evidence type="ECO:0000313" key="5">
    <source>
        <dbReference type="EMBL" id="UYT10375.1"/>
    </source>
</evidence>
<dbReference type="Pfam" id="PF04977">
    <property type="entry name" value="DivIC"/>
    <property type="match status" value="1"/>
</dbReference>
<dbReference type="GeneID" id="61073221"/>
<dbReference type="PANTHER" id="PTHR40027:SF1">
    <property type="entry name" value="CELL DIVISION PROTEIN DIVIC"/>
    <property type="match status" value="1"/>
</dbReference>
<gene>
    <name evidence="2" type="primary">yacC</name>
    <name evidence="2" type="ORF">ikelab_05910</name>
    <name evidence="5" type="ORF">OF801_00055</name>
    <name evidence="6" type="ORF">PWF74_09505</name>
    <name evidence="3" type="ORF">QHR29_04350</name>
    <name evidence="4" type="ORF">SAMN05216438_11012</name>
</gene>
<reference evidence="5" key="3">
    <citation type="submission" date="2022-10" db="EMBL/GenBank/DDBJ databases">
        <title>Genome assembly of Lactococcus garvieae isolates from cricket gut.</title>
        <authorList>
            <person name="Luecke A.R."/>
            <person name="Brown A.M.V."/>
            <person name="Wakeman C.A."/>
        </authorList>
    </citation>
    <scope>NUCLEOTIDE SEQUENCE</scope>
    <source>
        <strain evidence="5">Alexii-11_2</strain>
    </source>
</reference>
<dbReference type="EMBL" id="CP109635">
    <property type="protein sequence ID" value="UYT10375.1"/>
    <property type="molecule type" value="Genomic_DNA"/>
</dbReference>
<reference evidence="2 8" key="2">
    <citation type="submission" date="2020-06" db="EMBL/GenBank/DDBJ databases">
        <title>Draft genome sequence of Lactic acid bacteria from Okinawan-style tofu.</title>
        <authorList>
            <person name="Takara I."/>
            <person name="Ikematsu S."/>
        </authorList>
    </citation>
    <scope>NUCLEOTIDE SEQUENCE [LARGE SCALE GENOMIC DNA]</scope>
    <source>
        <strain evidence="2">Lg38</strain>
        <strain evidence="8">lg38</strain>
    </source>
</reference>
<keyword evidence="1" id="KW-0812">Transmembrane</keyword>
<dbReference type="EMBL" id="CP118627">
    <property type="protein sequence ID" value="WEA13711.1"/>
    <property type="molecule type" value="Genomic_DNA"/>
</dbReference>
<dbReference type="Proteomes" id="UP000181969">
    <property type="component" value="Unassembled WGS sequence"/>
</dbReference>
<dbReference type="OMA" id="MNNHYIN"/>
<dbReference type="InterPro" id="IPR007060">
    <property type="entry name" value="FtsL/DivIC"/>
</dbReference>
<reference evidence="4 7" key="1">
    <citation type="submission" date="2016-10" db="EMBL/GenBank/DDBJ databases">
        <authorList>
            <person name="de Groot N.N."/>
        </authorList>
    </citation>
    <scope>NUCLEOTIDE SEQUENCE [LARGE SCALE GENOMIC DNA]</scope>
    <source>
        <strain evidence="4 7">M79</strain>
    </source>
</reference>
<dbReference type="EMBL" id="JARYTV010000003">
    <property type="protein sequence ID" value="MDH7959700.1"/>
    <property type="molecule type" value="Genomic_DNA"/>
</dbReference>
<keyword evidence="1" id="KW-0472">Membrane</keyword>
<evidence type="ECO:0000313" key="2">
    <source>
        <dbReference type="EMBL" id="GFO51316.1"/>
    </source>
</evidence>
<name>A0A1I4HS85_9LACT</name>
<dbReference type="Proteomes" id="UP000504756">
    <property type="component" value="Unassembled WGS sequence"/>
</dbReference>